<feature type="signal peptide" evidence="2">
    <location>
        <begin position="1"/>
        <end position="28"/>
    </location>
</feature>
<evidence type="ECO:0008006" key="5">
    <source>
        <dbReference type="Google" id="ProtNLM"/>
    </source>
</evidence>
<gene>
    <name evidence="3" type="ORF">Poly59_14380</name>
</gene>
<feature type="chain" id="PRO_5022708344" description="Mucin-like protein" evidence="2">
    <location>
        <begin position="29"/>
        <end position="428"/>
    </location>
</feature>
<feature type="region of interest" description="Disordered" evidence="1">
    <location>
        <begin position="83"/>
        <end position="113"/>
    </location>
</feature>
<dbReference type="PROSITE" id="PS51257">
    <property type="entry name" value="PROKAR_LIPOPROTEIN"/>
    <property type="match status" value="1"/>
</dbReference>
<protein>
    <recommendedName>
        <fullName evidence="5">Mucin-like protein</fullName>
    </recommendedName>
</protein>
<evidence type="ECO:0000313" key="3">
    <source>
        <dbReference type="EMBL" id="TWU55142.1"/>
    </source>
</evidence>
<accession>A0A5C6F1L2</accession>
<feature type="compositionally biased region" description="Polar residues" evidence="1">
    <location>
        <begin position="90"/>
        <end position="110"/>
    </location>
</feature>
<reference evidence="3 4" key="1">
    <citation type="submission" date="2019-02" db="EMBL/GenBank/DDBJ databases">
        <title>Deep-cultivation of Planctomycetes and their phenomic and genomic characterization uncovers novel biology.</title>
        <authorList>
            <person name="Wiegand S."/>
            <person name="Jogler M."/>
            <person name="Boedeker C."/>
            <person name="Pinto D."/>
            <person name="Vollmers J."/>
            <person name="Rivas-Marin E."/>
            <person name="Kohn T."/>
            <person name="Peeters S.H."/>
            <person name="Heuer A."/>
            <person name="Rast P."/>
            <person name="Oberbeckmann S."/>
            <person name="Bunk B."/>
            <person name="Jeske O."/>
            <person name="Meyerdierks A."/>
            <person name="Storesund J.E."/>
            <person name="Kallscheuer N."/>
            <person name="Luecker S."/>
            <person name="Lage O.M."/>
            <person name="Pohl T."/>
            <person name="Merkel B.J."/>
            <person name="Hornburger P."/>
            <person name="Mueller R.-W."/>
            <person name="Bruemmer F."/>
            <person name="Labrenz M."/>
            <person name="Spormann A.M."/>
            <person name="Op Den Camp H."/>
            <person name="Overmann J."/>
            <person name="Amann R."/>
            <person name="Jetten M.S.M."/>
            <person name="Mascher T."/>
            <person name="Medema M.H."/>
            <person name="Devos D.P."/>
            <person name="Kaster A.-K."/>
            <person name="Ovreas L."/>
            <person name="Rohde M."/>
            <person name="Galperin M.Y."/>
            <person name="Jogler C."/>
        </authorList>
    </citation>
    <scope>NUCLEOTIDE SEQUENCE [LARGE SCALE GENOMIC DNA]</scope>
    <source>
        <strain evidence="3 4">Poly59</strain>
    </source>
</reference>
<dbReference type="Proteomes" id="UP000317977">
    <property type="component" value="Unassembled WGS sequence"/>
</dbReference>
<evidence type="ECO:0000256" key="2">
    <source>
        <dbReference type="SAM" id="SignalP"/>
    </source>
</evidence>
<evidence type="ECO:0000313" key="4">
    <source>
        <dbReference type="Proteomes" id="UP000317977"/>
    </source>
</evidence>
<dbReference type="Pfam" id="PF04338">
    <property type="entry name" value="DUF481"/>
    <property type="match status" value="1"/>
</dbReference>
<organism evidence="3 4">
    <name type="scientific">Rubripirellula reticaptiva</name>
    <dbReference type="NCBI Taxonomy" id="2528013"/>
    <lineage>
        <taxon>Bacteria</taxon>
        <taxon>Pseudomonadati</taxon>
        <taxon>Planctomycetota</taxon>
        <taxon>Planctomycetia</taxon>
        <taxon>Pirellulales</taxon>
        <taxon>Pirellulaceae</taxon>
        <taxon>Rubripirellula</taxon>
    </lineage>
</organism>
<name>A0A5C6F1L2_9BACT</name>
<keyword evidence="4" id="KW-1185">Reference proteome</keyword>
<evidence type="ECO:0000256" key="1">
    <source>
        <dbReference type="SAM" id="MobiDB-lite"/>
    </source>
</evidence>
<dbReference type="RefSeq" id="WP_246151452.1">
    <property type="nucleotide sequence ID" value="NZ_SJPX01000002.1"/>
</dbReference>
<sequence precursor="true">MNHSEKLFCASALLAACCCLLSAKNAKAETPADSASAATPLWMQGVSTFNGSGYDLPASATSAASSTAGSTSVTSPATAPAASIATTHSVPSTTASTAVGTEATKTSTPAYTVPVDPNGNARLNPYVGAAASMVKPVSAESDILPLPFVSPSDLNQSYMASSPNTPSTSAATPELPPALESFNQEINDATVGEVPPLQNQVVRWYQYPQRWMKGWDSNAEFGIDGSGGNAETLALQTGLELKRKTDQYTFAIDVDYRQASSRDVTTEDNGRFNLDYDRVLGNPMWSAFGKFGLEWDKFKAFDLRVNTNAGLAYNWIRTDDITFITRFGAGASKEIGSPDDSWTPEAVFGFEGERQLTERQKFKAKVDYFPAWDDFTNYRLVADASWEILLDGSDNLSLKLAATDRYDSTPQGAKPNDIYYSLLLLYKF</sequence>
<dbReference type="EMBL" id="SJPX01000002">
    <property type="protein sequence ID" value="TWU55142.1"/>
    <property type="molecule type" value="Genomic_DNA"/>
</dbReference>
<keyword evidence="2" id="KW-0732">Signal</keyword>
<dbReference type="AlphaFoldDB" id="A0A5C6F1L2"/>
<dbReference type="InterPro" id="IPR007433">
    <property type="entry name" value="DUF481"/>
</dbReference>
<proteinExistence type="predicted"/>
<comment type="caution">
    <text evidence="3">The sequence shown here is derived from an EMBL/GenBank/DDBJ whole genome shotgun (WGS) entry which is preliminary data.</text>
</comment>